<evidence type="ECO:0000313" key="2">
    <source>
        <dbReference type="Proteomes" id="UP001291912"/>
    </source>
</evidence>
<organism evidence="1 2">
    <name type="scientific">Microbacterium aquimaris</name>
    <dbReference type="NCBI Taxonomy" id="459816"/>
    <lineage>
        <taxon>Bacteria</taxon>
        <taxon>Bacillati</taxon>
        <taxon>Actinomycetota</taxon>
        <taxon>Actinomycetes</taxon>
        <taxon>Micrococcales</taxon>
        <taxon>Microbacteriaceae</taxon>
        <taxon>Microbacterium</taxon>
    </lineage>
</organism>
<gene>
    <name evidence="1" type="ORF">R2Q92_04240</name>
</gene>
<keyword evidence="2" id="KW-1185">Reference proteome</keyword>
<dbReference type="EMBL" id="JAWJYN010000001">
    <property type="protein sequence ID" value="MDZ8161033.1"/>
    <property type="molecule type" value="Genomic_DNA"/>
</dbReference>
<reference evidence="1 2" key="1">
    <citation type="submission" date="2023-10" db="EMBL/GenBank/DDBJ databases">
        <title>Microbacterium xanthum sp. nov., isolated from seaweed.</title>
        <authorList>
            <person name="Lee S.D."/>
        </authorList>
    </citation>
    <scope>NUCLEOTIDE SEQUENCE [LARGE SCALE GENOMIC DNA]</scope>
    <source>
        <strain evidence="1 2">KCTC 19124</strain>
    </source>
</reference>
<proteinExistence type="predicted"/>
<accession>A0ABU5N4L2</accession>
<sequence length="122" mass="12969">MNQSVHGFVGVYKADGGPIGELRYVIGHMLGTAQCSLCDITHTWRRKPEWDAMVERLGAPFELRHLNELDADVAAAVAAHGAPAVFSRSAAGLTLLMDAAELDAVGGSVVDFESAVRAKHVV</sequence>
<evidence type="ECO:0000313" key="1">
    <source>
        <dbReference type="EMBL" id="MDZ8161033.1"/>
    </source>
</evidence>
<dbReference type="Proteomes" id="UP001291912">
    <property type="component" value="Unassembled WGS sequence"/>
</dbReference>
<protein>
    <recommendedName>
        <fullName evidence="3">GTPase</fullName>
    </recommendedName>
</protein>
<comment type="caution">
    <text evidence="1">The sequence shown here is derived from an EMBL/GenBank/DDBJ whole genome shotgun (WGS) entry which is preliminary data.</text>
</comment>
<evidence type="ECO:0008006" key="3">
    <source>
        <dbReference type="Google" id="ProtNLM"/>
    </source>
</evidence>
<name>A0ABU5N4L2_9MICO</name>
<dbReference type="RefSeq" id="WP_194423697.1">
    <property type="nucleotide sequence ID" value="NZ_BAAAPT010000001.1"/>
</dbReference>